<dbReference type="Pfam" id="PF13742">
    <property type="entry name" value="tRNA_anti_2"/>
    <property type="match status" value="1"/>
</dbReference>
<organism evidence="8 9">
    <name type="scientific">Cecembia rubra</name>
    <dbReference type="NCBI Taxonomy" id="1485585"/>
    <lineage>
        <taxon>Bacteria</taxon>
        <taxon>Pseudomonadati</taxon>
        <taxon>Bacteroidota</taxon>
        <taxon>Cytophagia</taxon>
        <taxon>Cytophagales</taxon>
        <taxon>Cyclobacteriaceae</taxon>
        <taxon>Cecembia</taxon>
    </lineage>
</organism>
<evidence type="ECO:0000313" key="8">
    <source>
        <dbReference type="EMBL" id="PSL07986.1"/>
    </source>
</evidence>
<dbReference type="PANTHER" id="PTHR30008:SF0">
    <property type="entry name" value="EXODEOXYRIBONUCLEASE 7 LARGE SUBUNIT"/>
    <property type="match status" value="1"/>
</dbReference>
<dbReference type="GO" id="GO:0003676">
    <property type="term" value="F:nucleic acid binding"/>
    <property type="evidence" value="ECO:0007669"/>
    <property type="project" value="InterPro"/>
</dbReference>
<comment type="caution">
    <text evidence="8">The sequence shown here is derived from an EMBL/GenBank/DDBJ whole genome shotgun (WGS) entry which is preliminary data.</text>
</comment>
<dbReference type="NCBIfam" id="TIGR00237">
    <property type="entry name" value="xseA"/>
    <property type="match status" value="1"/>
</dbReference>
<feature type="domain" description="OB-fold nucleic acid binding" evidence="7">
    <location>
        <begin position="6"/>
        <end position="111"/>
    </location>
</feature>
<keyword evidence="9" id="KW-1185">Reference proteome</keyword>
<keyword evidence="4 5" id="KW-0269">Exonuclease</keyword>
<dbReference type="GO" id="GO:0008855">
    <property type="term" value="F:exodeoxyribonuclease VII activity"/>
    <property type="evidence" value="ECO:0007669"/>
    <property type="project" value="UniProtKB-UniRule"/>
</dbReference>
<dbReference type="RefSeq" id="WP_106566147.1">
    <property type="nucleotide sequence ID" value="NZ_PYGF01000001.1"/>
</dbReference>
<proteinExistence type="inferred from homology"/>
<dbReference type="InterPro" id="IPR003753">
    <property type="entry name" value="Exonuc_VII_L"/>
</dbReference>
<dbReference type="InterPro" id="IPR020579">
    <property type="entry name" value="Exonuc_VII_lsu_C"/>
</dbReference>
<sequence length="438" mass="50078">MHDAISLLELNQLIKDTLDEQLDPTYWVIAEIAEINHARQGHAYLELVEKEGTQIAAKIRANIWSYTYRSVASRFKAVTGQELKSGMKVLAQVTVTFHEIYGISLNIKEIDPNYTLGERARIRQEILDRLNREGMLELNKQINLPSVPQKIAIVSSSTAAGYGDFVNQIKNNRFGYQVQLRLFQATLQGTEAAQTIIQALKAIHEAHIENSFDAIVIIRGGGAQLDLDCFDDYHLAVEIAKSKLPIITGIGHERDETIADLVAHTKMKTPTATAEFILSGFREFEENMELIWKQIERNASQIWIWEERKVRELENKLAKLSGILIERSNEKLNFILRQINTLSQKQLTVNKITLENRLLNLQKASRVIMKIESERLERLNTDLNRLNPKRFFEMGYTRTEISGVPVHKLDPKSGDKLCTYYGDIKIESTIETIEKYGK</sequence>
<evidence type="ECO:0000256" key="3">
    <source>
        <dbReference type="ARBA" id="ARBA00022801"/>
    </source>
</evidence>
<feature type="domain" description="Exonuclease VII large subunit C-terminal" evidence="6">
    <location>
        <begin position="136"/>
        <end position="427"/>
    </location>
</feature>
<keyword evidence="3 5" id="KW-0378">Hydrolase</keyword>
<keyword evidence="2 5" id="KW-0540">Nuclease</keyword>
<dbReference type="EC" id="3.1.11.6" evidence="5"/>
<comment type="similarity">
    <text evidence="5">Belongs to the XseA family.</text>
</comment>
<evidence type="ECO:0000313" key="9">
    <source>
        <dbReference type="Proteomes" id="UP000240708"/>
    </source>
</evidence>
<evidence type="ECO:0000259" key="7">
    <source>
        <dbReference type="Pfam" id="PF13742"/>
    </source>
</evidence>
<dbReference type="CDD" id="cd04489">
    <property type="entry name" value="ExoVII_LU_OBF"/>
    <property type="match status" value="1"/>
</dbReference>
<keyword evidence="1" id="KW-0963">Cytoplasm</keyword>
<dbReference type="EMBL" id="PYGF01000001">
    <property type="protein sequence ID" value="PSL07986.1"/>
    <property type="molecule type" value="Genomic_DNA"/>
</dbReference>
<evidence type="ECO:0000259" key="6">
    <source>
        <dbReference type="Pfam" id="PF02601"/>
    </source>
</evidence>
<dbReference type="PANTHER" id="PTHR30008">
    <property type="entry name" value="EXODEOXYRIBONUCLEASE 7 LARGE SUBUNIT"/>
    <property type="match status" value="1"/>
</dbReference>
<comment type="catalytic activity">
    <reaction evidence="5">
        <text>Exonucleolytic cleavage in either 5'- to 3'- or 3'- to 5'-direction to yield nucleoside 5'-phosphates.</text>
        <dbReference type="EC" id="3.1.11.6"/>
    </reaction>
</comment>
<dbReference type="Pfam" id="PF02601">
    <property type="entry name" value="Exonuc_VII_L"/>
    <property type="match status" value="1"/>
</dbReference>
<evidence type="ECO:0000256" key="5">
    <source>
        <dbReference type="RuleBase" id="RU004355"/>
    </source>
</evidence>
<evidence type="ECO:0000256" key="1">
    <source>
        <dbReference type="ARBA" id="ARBA00022490"/>
    </source>
</evidence>
<dbReference type="InterPro" id="IPR025824">
    <property type="entry name" value="OB-fold_nuc-bd_dom"/>
</dbReference>
<dbReference type="OrthoDB" id="9802795at2"/>
<comment type="subcellular location">
    <subcellularLocation>
        <location evidence="5">Cytoplasm</location>
    </subcellularLocation>
</comment>
<dbReference type="AlphaFoldDB" id="A0A2P8EET8"/>
<protein>
    <recommendedName>
        <fullName evidence="5">Exodeoxyribonuclease 7 large subunit</fullName>
        <ecNumber evidence="5">3.1.11.6</ecNumber>
    </recommendedName>
</protein>
<accession>A0A2P8EET8</accession>
<name>A0A2P8EET8_9BACT</name>
<gene>
    <name evidence="8" type="ORF">CLV48_101928</name>
</gene>
<reference evidence="8 9" key="1">
    <citation type="submission" date="2018-03" db="EMBL/GenBank/DDBJ databases">
        <title>Genomic Encyclopedia of Archaeal and Bacterial Type Strains, Phase II (KMG-II): from individual species to whole genera.</title>
        <authorList>
            <person name="Goeker M."/>
        </authorList>
    </citation>
    <scope>NUCLEOTIDE SEQUENCE [LARGE SCALE GENOMIC DNA]</scope>
    <source>
        <strain evidence="8 9">DSM 28057</strain>
    </source>
</reference>
<dbReference type="Proteomes" id="UP000240708">
    <property type="component" value="Unassembled WGS sequence"/>
</dbReference>
<evidence type="ECO:0000256" key="2">
    <source>
        <dbReference type="ARBA" id="ARBA00022722"/>
    </source>
</evidence>
<dbReference type="GO" id="GO:0009318">
    <property type="term" value="C:exodeoxyribonuclease VII complex"/>
    <property type="evidence" value="ECO:0007669"/>
    <property type="project" value="UniProtKB-UniRule"/>
</dbReference>
<evidence type="ECO:0000256" key="4">
    <source>
        <dbReference type="ARBA" id="ARBA00022839"/>
    </source>
</evidence>
<dbReference type="GO" id="GO:0005737">
    <property type="term" value="C:cytoplasm"/>
    <property type="evidence" value="ECO:0007669"/>
    <property type="project" value="UniProtKB-SubCell"/>
</dbReference>
<dbReference type="GO" id="GO:0006308">
    <property type="term" value="P:DNA catabolic process"/>
    <property type="evidence" value="ECO:0007669"/>
    <property type="project" value="UniProtKB-UniRule"/>
</dbReference>